<name>A0A194YJZ2_SORBI</name>
<keyword evidence="2" id="KW-0732">Signal</keyword>
<dbReference type="Proteomes" id="UP000000768">
    <property type="component" value="Chromosome 10"/>
</dbReference>
<protein>
    <submittedName>
        <fullName evidence="3">Uncharacterized protein</fullName>
    </submittedName>
</protein>
<proteinExistence type="predicted"/>
<feature type="chain" id="PRO_5008268820" evidence="2">
    <location>
        <begin position="32"/>
        <end position="93"/>
    </location>
</feature>
<organism evidence="3 4">
    <name type="scientific">Sorghum bicolor</name>
    <name type="common">Sorghum</name>
    <name type="synonym">Sorghum vulgare</name>
    <dbReference type="NCBI Taxonomy" id="4558"/>
    <lineage>
        <taxon>Eukaryota</taxon>
        <taxon>Viridiplantae</taxon>
        <taxon>Streptophyta</taxon>
        <taxon>Embryophyta</taxon>
        <taxon>Tracheophyta</taxon>
        <taxon>Spermatophyta</taxon>
        <taxon>Magnoliopsida</taxon>
        <taxon>Liliopsida</taxon>
        <taxon>Poales</taxon>
        <taxon>Poaceae</taxon>
        <taxon>PACMAD clade</taxon>
        <taxon>Panicoideae</taxon>
        <taxon>Andropogonodae</taxon>
        <taxon>Andropogoneae</taxon>
        <taxon>Sorghinae</taxon>
        <taxon>Sorghum</taxon>
    </lineage>
</organism>
<feature type="signal peptide" evidence="2">
    <location>
        <begin position="1"/>
        <end position="31"/>
    </location>
</feature>
<sequence length="93" mass="9808">MASITKTACRFLLLTLFVISAAILPTSVCHGARLGVGIGRGALEPDHPAVCGMGEECPPRGRPYFPFPRRGGGPGGSYPETPLPQLNGEKPRH</sequence>
<dbReference type="AlphaFoldDB" id="A0A194YJZ2"/>
<feature type="region of interest" description="Disordered" evidence="1">
    <location>
        <begin position="62"/>
        <end position="93"/>
    </location>
</feature>
<keyword evidence="4" id="KW-1185">Reference proteome</keyword>
<evidence type="ECO:0000256" key="2">
    <source>
        <dbReference type="SAM" id="SignalP"/>
    </source>
</evidence>
<dbReference type="OMA" id="ITKTACR"/>
<accession>A0A194YJZ2</accession>
<evidence type="ECO:0000313" key="3">
    <source>
        <dbReference type="EMBL" id="KXG20267.1"/>
    </source>
</evidence>
<dbReference type="Gramene" id="KXG20267">
    <property type="protein sequence ID" value="KXG20267"/>
    <property type="gene ID" value="SORBI_3010G178000"/>
</dbReference>
<dbReference type="InParanoid" id="A0A194YJZ2"/>
<gene>
    <name evidence="3" type="ORF">SORBI_3010G178000</name>
</gene>
<reference evidence="3 4" key="1">
    <citation type="journal article" date="2009" name="Nature">
        <title>The Sorghum bicolor genome and the diversification of grasses.</title>
        <authorList>
            <person name="Paterson A.H."/>
            <person name="Bowers J.E."/>
            <person name="Bruggmann R."/>
            <person name="Dubchak I."/>
            <person name="Grimwood J."/>
            <person name="Gundlach H."/>
            <person name="Haberer G."/>
            <person name="Hellsten U."/>
            <person name="Mitros T."/>
            <person name="Poliakov A."/>
            <person name="Schmutz J."/>
            <person name="Spannagl M."/>
            <person name="Tang H."/>
            <person name="Wang X."/>
            <person name="Wicker T."/>
            <person name="Bharti A.K."/>
            <person name="Chapman J."/>
            <person name="Feltus F.A."/>
            <person name="Gowik U."/>
            <person name="Grigoriev I.V."/>
            <person name="Lyons E."/>
            <person name="Maher C.A."/>
            <person name="Martis M."/>
            <person name="Narechania A."/>
            <person name="Otillar R.P."/>
            <person name="Penning B.W."/>
            <person name="Salamov A.A."/>
            <person name="Wang Y."/>
            <person name="Zhang L."/>
            <person name="Carpita N.C."/>
            <person name="Freeling M."/>
            <person name="Gingle A.R."/>
            <person name="Hash C.T."/>
            <person name="Keller B."/>
            <person name="Klein P."/>
            <person name="Kresovich S."/>
            <person name="McCann M.C."/>
            <person name="Ming R."/>
            <person name="Peterson D.G."/>
            <person name="Mehboob-ur-Rahman"/>
            <person name="Ware D."/>
            <person name="Westhoff P."/>
            <person name="Mayer K.F."/>
            <person name="Messing J."/>
            <person name="Rokhsar D.S."/>
        </authorList>
    </citation>
    <scope>NUCLEOTIDE SEQUENCE [LARGE SCALE GENOMIC DNA]</scope>
    <source>
        <strain evidence="4">cv. BTx623</strain>
    </source>
</reference>
<dbReference type="FunCoup" id="A0A194YJZ2">
    <property type="interactions" value="347"/>
</dbReference>
<evidence type="ECO:0000313" key="4">
    <source>
        <dbReference type="Proteomes" id="UP000000768"/>
    </source>
</evidence>
<evidence type="ECO:0000256" key="1">
    <source>
        <dbReference type="SAM" id="MobiDB-lite"/>
    </source>
</evidence>
<reference evidence="4" key="2">
    <citation type="journal article" date="2018" name="Plant J.">
        <title>The Sorghum bicolor reference genome: improved assembly, gene annotations, a transcriptome atlas, and signatures of genome organization.</title>
        <authorList>
            <person name="McCormick R.F."/>
            <person name="Truong S.K."/>
            <person name="Sreedasyam A."/>
            <person name="Jenkins J."/>
            <person name="Shu S."/>
            <person name="Sims D."/>
            <person name="Kennedy M."/>
            <person name="Amirebrahimi M."/>
            <person name="Weers B.D."/>
            <person name="McKinley B."/>
            <person name="Mattison A."/>
            <person name="Morishige D.T."/>
            <person name="Grimwood J."/>
            <person name="Schmutz J."/>
            <person name="Mullet J.E."/>
        </authorList>
    </citation>
    <scope>NUCLEOTIDE SEQUENCE [LARGE SCALE GENOMIC DNA]</scope>
    <source>
        <strain evidence="4">cv. BTx623</strain>
    </source>
</reference>
<dbReference type="EMBL" id="CM000769">
    <property type="protein sequence ID" value="KXG20267.1"/>
    <property type="molecule type" value="Genomic_DNA"/>
</dbReference>